<keyword evidence="10" id="KW-1185">Reference proteome</keyword>
<dbReference type="OrthoDB" id="10259133at2759"/>
<dbReference type="PANTHER" id="PTHR10529">
    <property type="entry name" value="AP COMPLEX SUBUNIT MU"/>
    <property type="match status" value="1"/>
</dbReference>
<dbReference type="PROSITE" id="PS50014">
    <property type="entry name" value="BROMODOMAIN_2"/>
    <property type="match status" value="1"/>
</dbReference>
<dbReference type="SMART" id="SM00297">
    <property type="entry name" value="BROMO"/>
    <property type="match status" value="1"/>
</dbReference>
<evidence type="ECO:0000313" key="9">
    <source>
        <dbReference type="EMBL" id="OQR99840.1"/>
    </source>
</evidence>
<feature type="domain" description="MHD" evidence="8">
    <location>
        <begin position="938"/>
        <end position="1202"/>
    </location>
</feature>
<dbReference type="GO" id="GO:0045892">
    <property type="term" value="P:negative regulation of DNA-templated transcription"/>
    <property type="evidence" value="ECO:0007669"/>
    <property type="project" value="InterPro"/>
</dbReference>
<name>A0A1V9ZPX2_9STRA</name>
<dbReference type="CDD" id="cd14838">
    <property type="entry name" value="AP4_Mu_N"/>
    <property type="match status" value="1"/>
</dbReference>
<evidence type="ECO:0000259" key="8">
    <source>
        <dbReference type="PROSITE" id="PS51072"/>
    </source>
</evidence>
<gene>
    <name evidence="9" type="ORF">THRCLA_06364</name>
</gene>
<evidence type="ECO:0000256" key="5">
    <source>
        <dbReference type="ARBA" id="ARBA00023136"/>
    </source>
</evidence>
<dbReference type="Proteomes" id="UP000243217">
    <property type="component" value="Unassembled WGS sequence"/>
</dbReference>
<sequence length="1203" mass="136480">MHRPSDGGDSVYMIGSSGGSQLQDILRTAAQPQEAIVSFQKQHGLGENTTASLQLLDLLGCRRSETHKNLLNALIENLLERIQSKHTSEAQLLKLLEATFPYLEYKEIRCVPIAIMAAQSTTPQLYLQEMCDPDHRHLLEHLPMHVKRRLWNIAPQELRLEVDRVVGQYIEHKRQLFSEIQSPYDAYTISTQQQSLSPEDRRKQDPWLATLVEMIGDSSELYLQVIDILRSIAASGSLPGHGSTLDSPKEYVYLASFLGTLRSDIANAQRDNATPLVRTDPLHKFLWFIDHAIKTQHIDQSQLTDILLVIRKLRLRDAKPSANAAASVPPPPKETLFKLIDQMTKSDSRHIFAEPVGEDVPNYLTIITQPMDLFTLRQNVQQSKYWTLDAFANDVGLIWTNCMTYNEEGTIYYKEAKRLEKLSTNWIDKARTTLEAERAPPCLLASAGAITGAQANDTEKTGMIYEGECDPLLADIAIILSDPIVKRLLHQQLWTQLRSTDTRQVFPTDDFMCRGLVQLLHVGNIGSVRRMVRKQDYLLRSPPVLVLRLCLPLFLRIQLSNQHPQLNASAIFSVPDGWKVVWSNGSCLKTLGRHFFVTMLYENHPSIALSILKTISLASEKDDAWVRDPIFLHGVVSALMHTMIKSKKETKALITHLFDSIWLPQVRLDNGKSFIDTEDNLVIPLIHLQTQMARLLASWATQLGTNPDDKQQLITFAQTALEGMTSDTITLSNLWQNSTFSSIQSGAAKSSFEYVMSISQFYILSSRGDTILSNDFRGDIASDSSETFFRKVKFWEKGDAPPAFHVDGVNYLYVKKNGLYFVATTRFNVSPAYILELLTRLCRVFKDYCGVLSEETLRKNFILCYELLDETLDYGFAQDTSTEGLKVHVHNEAILVGEAALAKEQKFNSMMNRHSNIKAANAVRKPVANGQQTTKKSENELFCDILERLNVVFSSSGQMLNASIEGKIQMKSYLQGNPELRLALNEDLVIGSGSSRPFGNTYSQVILDDCNFHECVQLDEFERGRVLTFTPPDGEFTVMNYRLTGEFRSPFKIFPYVEEVSPTKIEMVVKVRADMPDTNYGANVIIRFPVPASTLAVSCDLGNNGTGQLAEFRENENQVRWAIKRFNGTAEFTLRTKITLKEYNPHVRREIGPISMNFEIPMYNVSTLQVRYLRIPEHARHPNYVYKRWLRYVTQSNSYVCRV</sequence>
<dbReference type="InterPro" id="IPR050431">
    <property type="entry name" value="Adaptor_comp_med_subunit"/>
</dbReference>
<dbReference type="Pfam" id="PF00928">
    <property type="entry name" value="Adap_comp_sub"/>
    <property type="match status" value="1"/>
</dbReference>
<dbReference type="InterPro" id="IPR001392">
    <property type="entry name" value="Clathrin_mu"/>
</dbReference>
<dbReference type="FunFam" id="3.30.450.60:FF:000002">
    <property type="entry name" value="AP-2 complex subunit mu, putative"/>
    <property type="match status" value="1"/>
</dbReference>
<keyword evidence="2" id="KW-0813">Transport</keyword>
<dbReference type="GO" id="GO:0016192">
    <property type="term" value="P:vesicle-mediated transport"/>
    <property type="evidence" value="ECO:0007669"/>
    <property type="project" value="InterPro"/>
</dbReference>
<dbReference type="GO" id="GO:0030131">
    <property type="term" value="C:clathrin adaptor complex"/>
    <property type="evidence" value="ECO:0007669"/>
    <property type="project" value="InterPro"/>
</dbReference>
<evidence type="ECO:0000256" key="4">
    <source>
        <dbReference type="ARBA" id="ARBA00023117"/>
    </source>
</evidence>
<dbReference type="SUPFAM" id="SSF64356">
    <property type="entry name" value="SNARE-like"/>
    <property type="match status" value="1"/>
</dbReference>
<evidence type="ECO:0000259" key="7">
    <source>
        <dbReference type="PROSITE" id="PS50014"/>
    </source>
</evidence>
<comment type="subcellular location">
    <subcellularLocation>
        <location evidence="1">Endomembrane system</location>
    </subcellularLocation>
</comment>
<evidence type="ECO:0000313" key="10">
    <source>
        <dbReference type="Proteomes" id="UP000243217"/>
    </source>
</evidence>
<dbReference type="InterPro" id="IPR036168">
    <property type="entry name" value="AP2_Mu_C_sf"/>
</dbReference>
<feature type="domain" description="Bromo" evidence="7">
    <location>
        <begin position="358"/>
        <end position="413"/>
    </location>
</feature>
<dbReference type="EMBL" id="JNBS01001780">
    <property type="protein sequence ID" value="OQR99840.1"/>
    <property type="molecule type" value="Genomic_DNA"/>
</dbReference>
<dbReference type="STRING" id="74557.A0A1V9ZPX2"/>
<dbReference type="SUPFAM" id="SSF47370">
    <property type="entry name" value="Bromodomain"/>
    <property type="match status" value="1"/>
</dbReference>
<accession>A0A1V9ZPX2</accession>
<evidence type="ECO:0000256" key="3">
    <source>
        <dbReference type="ARBA" id="ARBA00022927"/>
    </source>
</evidence>
<keyword evidence="5" id="KW-0472">Membrane</keyword>
<dbReference type="PROSITE" id="PS51072">
    <property type="entry name" value="MHD"/>
    <property type="match status" value="1"/>
</dbReference>
<dbReference type="GO" id="GO:0005634">
    <property type="term" value="C:nucleus"/>
    <property type="evidence" value="ECO:0007669"/>
    <property type="project" value="InterPro"/>
</dbReference>
<dbReference type="InterPro" id="IPR001487">
    <property type="entry name" value="Bromodomain"/>
</dbReference>
<dbReference type="Gene3D" id="1.20.920.10">
    <property type="entry name" value="Bromodomain-like"/>
    <property type="match status" value="1"/>
</dbReference>
<dbReference type="InterPro" id="IPR028565">
    <property type="entry name" value="MHD"/>
</dbReference>
<evidence type="ECO:0000256" key="1">
    <source>
        <dbReference type="ARBA" id="ARBA00004308"/>
    </source>
</evidence>
<keyword evidence="4 6" id="KW-0103">Bromodomain</keyword>
<organism evidence="9 10">
    <name type="scientific">Thraustotheca clavata</name>
    <dbReference type="NCBI Taxonomy" id="74557"/>
    <lineage>
        <taxon>Eukaryota</taxon>
        <taxon>Sar</taxon>
        <taxon>Stramenopiles</taxon>
        <taxon>Oomycota</taxon>
        <taxon>Saprolegniomycetes</taxon>
        <taxon>Saprolegniales</taxon>
        <taxon>Achlyaceae</taxon>
        <taxon>Thraustotheca</taxon>
    </lineage>
</organism>
<dbReference type="PRINTS" id="PR00314">
    <property type="entry name" value="CLATHRINADPT"/>
</dbReference>
<dbReference type="PRINTS" id="PR00503">
    <property type="entry name" value="BROMODOMAIN"/>
</dbReference>
<dbReference type="Pfam" id="PF00439">
    <property type="entry name" value="Bromodomain"/>
    <property type="match status" value="1"/>
</dbReference>
<proteinExistence type="predicted"/>
<dbReference type="CDD" id="cd04369">
    <property type="entry name" value="Bromodomain"/>
    <property type="match status" value="1"/>
</dbReference>
<keyword evidence="3" id="KW-0653">Protein transport</keyword>
<dbReference type="CDD" id="cd09253">
    <property type="entry name" value="AP-4_Mu4_Cterm"/>
    <property type="match status" value="1"/>
</dbReference>
<dbReference type="Gene3D" id="3.30.450.60">
    <property type="match status" value="1"/>
</dbReference>
<dbReference type="Pfam" id="PF06209">
    <property type="entry name" value="COBRA1"/>
    <property type="match status" value="1"/>
</dbReference>
<reference evidence="9 10" key="1">
    <citation type="journal article" date="2014" name="Genome Biol. Evol.">
        <title>The secreted proteins of Achlya hypogyna and Thraustotheca clavata identify the ancestral oomycete secretome and reveal gene acquisitions by horizontal gene transfer.</title>
        <authorList>
            <person name="Misner I."/>
            <person name="Blouin N."/>
            <person name="Leonard G."/>
            <person name="Richards T.A."/>
            <person name="Lane C.E."/>
        </authorList>
    </citation>
    <scope>NUCLEOTIDE SEQUENCE [LARGE SCALE GENOMIC DNA]</scope>
    <source>
        <strain evidence="9 10">ATCC 34112</strain>
    </source>
</reference>
<evidence type="ECO:0000256" key="2">
    <source>
        <dbReference type="ARBA" id="ARBA00022448"/>
    </source>
</evidence>
<dbReference type="GO" id="GO:0012505">
    <property type="term" value="C:endomembrane system"/>
    <property type="evidence" value="ECO:0007669"/>
    <property type="project" value="UniProtKB-SubCell"/>
</dbReference>
<evidence type="ECO:0000256" key="6">
    <source>
        <dbReference type="PROSITE-ProRule" id="PRU00035"/>
    </source>
</evidence>
<dbReference type="AlphaFoldDB" id="A0A1V9ZPX2"/>
<protein>
    <submittedName>
        <fullName evidence="9">AP-4 complex subunit mu-1</fullName>
    </submittedName>
</protein>
<dbReference type="SUPFAM" id="SSF49447">
    <property type="entry name" value="Second domain of Mu2 adaptin subunit (ap50) of ap2 adaptor"/>
    <property type="match status" value="1"/>
</dbReference>
<dbReference type="InterPro" id="IPR011012">
    <property type="entry name" value="Longin-like_dom_sf"/>
</dbReference>
<dbReference type="InterPro" id="IPR010405">
    <property type="entry name" value="COBRA1"/>
</dbReference>
<comment type="caution">
    <text evidence="9">The sequence shown here is derived from an EMBL/GenBank/DDBJ whole genome shotgun (WGS) entry which is preliminary data.</text>
</comment>
<dbReference type="Gene3D" id="2.60.40.1170">
    <property type="entry name" value="Mu homology domain, subdomain B"/>
    <property type="match status" value="2"/>
</dbReference>
<dbReference type="GO" id="GO:0006886">
    <property type="term" value="P:intracellular protein transport"/>
    <property type="evidence" value="ECO:0007669"/>
    <property type="project" value="InterPro"/>
</dbReference>
<dbReference type="InterPro" id="IPR036427">
    <property type="entry name" value="Bromodomain-like_sf"/>
</dbReference>